<feature type="region of interest" description="Disordered" evidence="1">
    <location>
        <begin position="1"/>
        <end position="39"/>
    </location>
</feature>
<proteinExistence type="predicted"/>
<reference evidence="3" key="1">
    <citation type="journal article" date="2019" name="Int. J. Syst. Evol. Microbiol.">
        <title>The Global Catalogue of Microorganisms (GCM) 10K type strain sequencing project: providing services to taxonomists for standard genome sequencing and annotation.</title>
        <authorList>
            <consortium name="The Broad Institute Genomics Platform"/>
            <consortium name="The Broad Institute Genome Sequencing Center for Infectious Disease"/>
            <person name="Wu L."/>
            <person name="Ma J."/>
        </authorList>
    </citation>
    <scope>NUCLEOTIDE SEQUENCE [LARGE SCALE GENOMIC DNA]</scope>
    <source>
        <strain evidence="3">JCM 10649</strain>
    </source>
</reference>
<evidence type="ECO:0008006" key="4">
    <source>
        <dbReference type="Google" id="ProtNLM"/>
    </source>
</evidence>
<keyword evidence="3" id="KW-1185">Reference proteome</keyword>
<feature type="compositionally biased region" description="Basic residues" evidence="1">
    <location>
        <begin position="9"/>
        <end position="19"/>
    </location>
</feature>
<sequence>MRAKDTAHRTAKKSGRRKTAAAPLSASEPSGSGPGSAIAQTMNSASAHIAVTVDAAVETVIAGRVHTL</sequence>
<gene>
    <name evidence="2" type="ORF">GCM10009544_14380</name>
</gene>
<evidence type="ECO:0000313" key="2">
    <source>
        <dbReference type="EMBL" id="GAA0452705.1"/>
    </source>
</evidence>
<organism evidence="2 3">
    <name type="scientific">Streptomyces stramineus</name>
    <dbReference type="NCBI Taxonomy" id="173861"/>
    <lineage>
        <taxon>Bacteria</taxon>
        <taxon>Bacillati</taxon>
        <taxon>Actinomycetota</taxon>
        <taxon>Actinomycetes</taxon>
        <taxon>Kitasatosporales</taxon>
        <taxon>Streptomycetaceae</taxon>
        <taxon>Streptomyces</taxon>
    </lineage>
</organism>
<comment type="caution">
    <text evidence="2">The sequence shown here is derived from an EMBL/GenBank/DDBJ whole genome shotgun (WGS) entry which is preliminary data.</text>
</comment>
<protein>
    <recommendedName>
        <fullName evidence="4">Transposase</fullName>
    </recommendedName>
</protein>
<dbReference type="EMBL" id="BAAAHB010000010">
    <property type="protein sequence ID" value="GAA0452705.1"/>
    <property type="molecule type" value="Genomic_DNA"/>
</dbReference>
<evidence type="ECO:0000313" key="3">
    <source>
        <dbReference type="Proteomes" id="UP001499895"/>
    </source>
</evidence>
<feature type="compositionally biased region" description="Low complexity" evidence="1">
    <location>
        <begin position="20"/>
        <end position="37"/>
    </location>
</feature>
<evidence type="ECO:0000256" key="1">
    <source>
        <dbReference type="SAM" id="MobiDB-lite"/>
    </source>
</evidence>
<dbReference type="Proteomes" id="UP001499895">
    <property type="component" value="Unassembled WGS sequence"/>
</dbReference>
<name>A0ABP3JHP3_9ACTN</name>
<accession>A0ABP3JHP3</accession>